<accession>A0A3B1DMR3</accession>
<dbReference type="EMBL" id="UOGL01000164">
    <property type="protein sequence ID" value="VAX38113.1"/>
    <property type="molecule type" value="Genomic_DNA"/>
</dbReference>
<feature type="transmembrane region" description="Helical" evidence="1">
    <location>
        <begin position="6"/>
        <end position="26"/>
    </location>
</feature>
<organism evidence="2">
    <name type="scientific">hydrothermal vent metagenome</name>
    <dbReference type="NCBI Taxonomy" id="652676"/>
    <lineage>
        <taxon>unclassified sequences</taxon>
        <taxon>metagenomes</taxon>
        <taxon>ecological metagenomes</taxon>
    </lineage>
</organism>
<keyword evidence="1" id="KW-0472">Membrane</keyword>
<reference evidence="2" key="1">
    <citation type="submission" date="2018-06" db="EMBL/GenBank/DDBJ databases">
        <authorList>
            <person name="Zhirakovskaya E."/>
        </authorList>
    </citation>
    <scope>NUCLEOTIDE SEQUENCE</scope>
</reference>
<name>A0A3B1DMR3_9ZZZZ</name>
<sequence length="82" mass="9222">MTLVIGLATILIPLSFIMDIILALAVNRDAKQLQTSTFGLFLLSPFVWGWVVFTFGIAGFALYWAIHHSSLRPNMSPQNHYQ</sequence>
<dbReference type="AlphaFoldDB" id="A0A3B1DMR3"/>
<feature type="transmembrane region" description="Helical" evidence="1">
    <location>
        <begin position="38"/>
        <end position="66"/>
    </location>
</feature>
<evidence type="ECO:0000256" key="1">
    <source>
        <dbReference type="SAM" id="Phobius"/>
    </source>
</evidence>
<protein>
    <submittedName>
        <fullName evidence="2">Uncharacterized protein</fullName>
    </submittedName>
</protein>
<proteinExistence type="predicted"/>
<evidence type="ECO:0000313" key="2">
    <source>
        <dbReference type="EMBL" id="VAX38113.1"/>
    </source>
</evidence>
<keyword evidence="1" id="KW-1133">Transmembrane helix</keyword>
<gene>
    <name evidence="2" type="ORF">MNBD_PLANCTO02-1942</name>
</gene>
<keyword evidence="1" id="KW-0812">Transmembrane</keyword>